<dbReference type="GO" id="GO:0003824">
    <property type="term" value="F:catalytic activity"/>
    <property type="evidence" value="ECO:0007669"/>
    <property type="project" value="InterPro"/>
</dbReference>
<dbReference type="InterPro" id="IPR052560">
    <property type="entry name" value="RdDP_mobile_element"/>
</dbReference>
<dbReference type="InterPro" id="IPR036691">
    <property type="entry name" value="Endo/exonu/phosph_ase_sf"/>
</dbReference>
<dbReference type="Pfam" id="PF14529">
    <property type="entry name" value="Exo_endo_phos_2"/>
    <property type="match status" value="1"/>
</dbReference>
<dbReference type="InterPro" id="IPR005135">
    <property type="entry name" value="Endo/exonuclease/phosphatase"/>
</dbReference>
<dbReference type="AlphaFoldDB" id="A0A819R026"/>
<dbReference type="Pfam" id="PF00078">
    <property type="entry name" value="RVT_1"/>
    <property type="match status" value="1"/>
</dbReference>
<comment type="caution">
    <text evidence="3">The sequence shown here is derived from an EMBL/GenBank/DDBJ whole genome shotgun (WGS) entry which is preliminary data.</text>
</comment>
<dbReference type="SUPFAM" id="SSF56219">
    <property type="entry name" value="DNase I-like"/>
    <property type="match status" value="1"/>
</dbReference>
<evidence type="ECO:0000313" key="2">
    <source>
        <dbReference type="EMBL" id="CAF0844752.1"/>
    </source>
</evidence>
<name>A0A819R026_9BILA</name>
<dbReference type="Proteomes" id="UP000663845">
    <property type="component" value="Unassembled WGS sequence"/>
</dbReference>
<evidence type="ECO:0000259" key="1">
    <source>
        <dbReference type="PROSITE" id="PS50878"/>
    </source>
</evidence>
<dbReference type="Proteomes" id="UP000663844">
    <property type="component" value="Unassembled WGS sequence"/>
</dbReference>
<protein>
    <recommendedName>
        <fullName evidence="1">Reverse transcriptase domain-containing protein</fullName>
    </recommendedName>
</protein>
<accession>A0A819R026</accession>
<dbReference type="InterPro" id="IPR000477">
    <property type="entry name" value="RT_dom"/>
</dbReference>
<dbReference type="PANTHER" id="PTHR36688:SF2">
    <property type="entry name" value="ENDONUCLEASE_EXONUCLEASE_PHOSPHATASE DOMAIN-CONTAINING PROTEIN"/>
    <property type="match status" value="1"/>
</dbReference>
<dbReference type="PANTHER" id="PTHR36688">
    <property type="entry name" value="ENDO/EXONUCLEASE/PHOSPHATASE DOMAIN-CONTAINING PROTEIN"/>
    <property type="match status" value="1"/>
</dbReference>
<dbReference type="EMBL" id="CAJNOG010000050">
    <property type="protein sequence ID" value="CAF0844752.1"/>
    <property type="molecule type" value="Genomic_DNA"/>
</dbReference>
<gene>
    <name evidence="2" type="ORF">JYZ213_LOCUS7560</name>
    <name evidence="3" type="ORF">OXD698_LOCUS31493</name>
</gene>
<evidence type="ECO:0000313" key="3">
    <source>
        <dbReference type="EMBL" id="CAF4034177.1"/>
    </source>
</evidence>
<reference evidence="3" key="1">
    <citation type="submission" date="2021-02" db="EMBL/GenBank/DDBJ databases">
        <authorList>
            <person name="Nowell W R."/>
        </authorList>
    </citation>
    <scope>NUCLEOTIDE SEQUENCE</scope>
</reference>
<dbReference type="PROSITE" id="PS50878">
    <property type="entry name" value="RT_POL"/>
    <property type="match status" value="1"/>
</dbReference>
<feature type="domain" description="Reverse transcriptase" evidence="1">
    <location>
        <begin position="510"/>
        <end position="787"/>
    </location>
</feature>
<dbReference type="EMBL" id="CAJOAZ010003903">
    <property type="protein sequence ID" value="CAF4034177.1"/>
    <property type="molecule type" value="Genomic_DNA"/>
</dbReference>
<evidence type="ECO:0000313" key="4">
    <source>
        <dbReference type="Proteomes" id="UP000663844"/>
    </source>
</evidence>
<organism evidence="3 4">
    <name type="scientific">Adineta steineri</name>
    <dbReference type="NCBI Taxonomy" id="433720"/>
    <lineage>
        <taxon>Eukaryota</taxon>
        <taxon>Metazoa</taxon>
        <taxon>Spiralia</taxon>
        <taxon>Gnathifera</taxon>
        <taxon>Rotifera</taxon>
        <taxon>Eurotatoria</taxon>
        <taxon>Bdelloidea</taxon>
        <taxon>Adinetida</taxon>
        <taxon>Adinetidae</taxon>
        <taxon>Adineta</taxon>
    </lineage>
</organism>
<sequence length="971" mass="114679">MSYEIIKEWCWTCSRSELFNVWSQQHQQPALESINLNILHYNIRYYHSNKCDLIDMVEKYKPAIITLNELGAIIPIKVIEKALFSYKVFKTEGTNAHGGVVLAIDKNLNPINVDCKQTKNIVAASIMINNKTYTITSIYSPPAEPLPLEIMSFVMQNSQHIIIAGDFNAKNYDWGCPEMNIKGQKLKPWLDANKKIHIHNQGMITSLRSETTIDLIISTEQQSSVHCQALPYFGSDHLPILTEFTNIKINKQQRNIPKINWDIYTSILTILNPEINQIKQDLNMNPSEWFKFFEQLLYALKLRSTHWHTIEKIRPSITKALRVMLKHKHYLQNRYRHTRSEEDRQSLRAWHKLVLHEFNQHKVNRWNKFIDNVASPQPTTFWKTIKILNKKRSVEFSAITENNKIHRTPDQILSCLTQHFKARFQAPSTDLTVKTDKEALDLWKLLEQAQPEDIQLISQQSDLTFTTKEVWEVLKSLKPKNSSSFDNISNKMIKNIPEGYAQILTEHYNALFADLFWQKQWKQSRTICFNKVESAAPTTQQLRPISLLPVLGKVYERLFLIRFKKWLFKYGILPWQQSGARSNQCTTSRLNHMLEQTYASLLSNTFTPIIFVDFLQAFDLLWQEGLLLKLKRLNCPFSYLIWIKNYFTDRSMFIDLNGQISEEISVKRGAPQGSVFGAIAYIVAHHDLQQVFQNPENNHLYVDDLGSVYIPSLYEEYKDQLTEIQKRINKDLIKLHDYAVEWHQPVNSKKTEYVVFDRVVKSPKLKIYYNGNQLEQKKNFKYLGYRLDSKLSFNCVVVDHLQKCRQTYTILKYIHNRFPSFFKLKQRFFNTYVWPHLHAMSSIYCLLSKTQRDKINGFYRRCLRIIYHLFQCSTNDLHGVFQLPTLEEKYRKTLTKRLSNIERYEQELIQCYLMHKNIINTTRHHYREKAIIQAMPIGRPSTRMLNFYNKSTTYFDKLINFCYTHHTPEEP</sequence>
<dbReference type="Gene3D" id="3.60.10.10">
    <property type="entry name" value="Endonuclease/exonuclease/phosphatase"/>
    <property type="match status" value="1"/>
</dbReference>
<proteinExistence type="predicted"/>